<dbReference type="CDD" id="cd00093">
    <property type="entry name" value="HTH_XRE"/>
    <property type="match status" value="1"/>
</dbReference>
<dbReference type="InterPro" id="IPR050807">
    <property type="entry name" value="TransReg_Diox_bact_type"/>
</dbReference>
<accession>A0ABU9VJ57</accession>
<dbReference type="InterPro" id="IPR011051">
    <property type="entry name" value="RmlC_Cupin_sf"/>
</dbReference>
<dbReference type="Proteomes" id="UP001418796">
    <property type="component" value="Unassembled WGS sequence"/>
</dbReference>
<keyword evidence="2" id="KW-0238">DNA-binding</keyword>
<protein>
    <submittedName>
        <fullName evidence="5">Cupin domain-containing protein</fullName>
    </submittedName>
</protein>
<dbReference type="PANTHER" id="PTHR46797:SF23">
    <property type="entry name" value="HTH-TYPE TRANSCRIPTIONAL REGULATOR SUTR"/>
    <property type="match status" value="1"/>
</dbReference>
<dbReference type="CDD" id="cd02209">
    <property type="entry name" value="cupin_XRE_C"/>
    <property type="match status" value="1"/>
</dbReference>
<dbReference type="EMBL" id="JBCITK010000001">
    <property type="protein sequence ID" value="MEN0643263.1"/>
    <property type="molecule type" value="Genomic_DNA"/>
</dbReference>
<evidence type="ECO:0000313" key="6">
    <source>
        <dbReference type="Proteomes" id="UP001418796"/>
    </source>
</evidence>
<keyword evidence="1" id="KW-0805">Transcription regulation</keyword>
<dbReference type="Gene3D" id="1.10.260.40">
    <property type="entry name" value="lambda repressor-like DNA-binding domains"/>
    <property type="match status" value="1"/>
</dbReference>
<name>A0ABU9VJ57_9BACI</name>
<dbReference type="PROSITE" id="PS50943">
    <property type="entry name" value="HTH_CROC1"/>
    <property type="match status" value="1"/>
</dbReference>
<reference evidence="5 6" key="1">
    <citation type="submission" date="2024-03" db="EMBL/GenBank/DDBJ databases">
        <title>Bacilli Hybrid Assemblies.</title>
        <authorList>
            <person name="Kovac J."/>
        </authorList>
    </citation>
    <scope>NUCLEOTIDE SEQUENCE [LARGE SCALE GENOMIC DNA]</scope>
    <source>
        <strain evidence="5 6">FSL R7-0666</strain>
    </source>
</reference>
<gene>
    <name evidence="5" type="ORF">MKY91_08910</name>
</gene>
<dbReference type="RefSeq" id="WP_343130214.1">
    <property type="nucleotide sequence ID" value="NZ_JBCITK010000001.1"/>
</dbReference>
<evidence type="ECO:0000256" key="3">
    <source>
        <dbReference type="ARBA" id="ARBA00023163"/>
    </source>
</evidence>
<dbReference type="SUPFAM" id="SSF47413">
    <property type="entry name" value="lambda repressor-like DNA-binding domains"/>
    <property type="match status" value="1"/>
</dbReference>
<keyword evidence="3" id="KW-0804">Transcription</keyword>
<keyword evidence="6" id="KW-1185">Reference proteome</keyword>
<evidence type="ECO:0000256" key="1">
    <source>
        <dbReference type="ARBA" id="ARBA00023015"/>
    </source>
</evidence>
<dbReference type="PANTHER" id="PTHR46797">
    <property type="entry name" value="HTH-TYPE TRANSCRIPTIONAL REGULATOR"/>
    <property type="match status" value="1"/>
</dbReference>
<dbReference type="InterPro" id="IPR013096">
    <property type="entry name" value="Cupin_2"/>
</dbReference>
<proteinExistence type="predicted"/>
<dbReference type="SUPFAM" id="SSF51182">
    <property type="entry name" value="RmlC-like cupins"/>
    <property type="match status" value="1"/>
</dbReference>
<comment type="caution">
    <text evidence="5">The sequence shown here is derived from an EMBL/GenBank/DDBJ whole genome shotgun (WGS) entry which is preliminary data.</text>
</comment>
<dbReference type="SMART" id="SM00530">
    <property type="entry name" value="HTH_XRE"/>
    <property type="match status" value="1"/>
</dbReference>
<evidence type="ECO:0000256" key="2">
    <source>
        <dbReference type="ARBA" id="ARBA00023125"/>
    </source>
</evidence>
<dbReference type="InterPro" id="IPR014710">
    <property type="entry name" value="RmlC-like_jellyroll"/>
</dbReference>
<dbReference type="Pfam" id="PF07883">
    <property type="entry name" value="Cupin_2"/>
    <property type="match status" value="1"/>
</dbReference>
<feature type="domain" description="HTH cro/C1-type" evidence="4">
    <location>
        <begin position="12"/>
        <end position="66"/>
    </location>
</feature>
<dbReference type="Gene3D" id="2.60.120.10">
    <property type="entry name" value="Jelly Rolls"/>
    <property type="match status" value="1"/>
</dbReference>
<evidence type="ECO:0000313" key="5">
    <source>
        <dbReference type="EMBL" id="MEN0643263.1"/>
    </source>
</evidence>
<evidence type="ECO:0000259" key="4">
    <source>
        <dbReference type="PROSITE" id="PS50943"/>
    </source>
</evidence>
<dbReference type="Pfam" id="PF01381">
    <property type="entry name" value="HTH_3"/>
    <property type="match status" value="1"/>
</dbReference>
<organism evidence="5 6">
    <name type="scientific">Alkalicoccobacillus gibsonii</name>
    <dbReference type="NCBI Taxonomy" id="79881"/>
    <lineage>
        <taxon>Bacteria</taxon>
        <taxon>Bacillati</taxon>
        <taxon>Bacillota</taxon>
        <taxon>Bacilli</taxon>
        <taxon>Bacillales</taxon>
        <taxon>Bacillaceae</taxon>
        <taxon>Alkalicoccobacillus</taxon>
    </lineage>
</organism>
<sequence length="185" mass="21245">MEEIQFILARNLKTIREKEKLSLEKLSQLSGVSKTMIGQIERGDSSPTITTIWKIANGLKVSFSSLIDNPQPESKVILREDVRVATEDEGRYRVFPIFPFHEEKRFEVYRLEIDEGGKNESVAHKDGTEEYITVYEGETTITVNEQTYVLRTGDSIRFRADRPHAYINTGDGMAKLNMTIYYPSM</sequence>
<dbReference type="InterPro" id="IPR001387">
    <property type="entry name" value="Cro/C1-type_HTH"/>
</dbReference>
<dbReference type="InterPro" id="IPR010982">
    <property type="entry name" value="Lambda_DNA-bd_dom_sf"/>
</dbReference>